<evidence type="ECO:0000256" key="2">
    <source>
        <dbReference type="SAM" id="SignalP"/>
    </source>
</evidence>
<protein>
    <recommendedName>
        <fullName evidence="5">DUF3300 domain-containing protein</fullName>
    </recommendedName>
</protein>
<gene>
    <name evidence="3" type="ORF">E6K79_02875</name>
</gene>
<organism evidence="3 4">
    <name type="scientific">Eiseniibacteriota bacterium</name>
    <dbReference type="NCBI Taxonomy" id="2212470"/>
    <lineage>
        <taxon>Bacteria</taxon>
        <taxon>Candidatus Eiseniibacteriota</taxon>
    </lineage>
</organism>
<feature type="chain" id="PRO_5022041696" description="DUF3300 domain-containing protein" evidence="2">
    <location>
        <begin position="25"/>
        <end position="174"/>
    </location>
</feature>
<evidence type="ECO:0000313" key="4">
    <source>
        <dbReference type="Proteomes" id="UP000317691"/>
    </source>
</evidence>
<feature type="region of interest" description="Disordered" evidence="1">
    <location>
        <begin position="152"/>
        <end position="174"/>
    </location>
</feature>
<dbReference type="EMBL" id="VBOZ01000009">
    <property type="protein sequence ID" value="TMQ66312.1"/>
    <property type="molecule type" value="Genomic_DNA"/>
</dbReference>
<comment type="caution">
    <text evidence="3">The sequence shown here is derived from an EMBL/GenBank/DDBJ whole genome shotgun (WGS) entry which is preliminary data.</text>
</comment>
<evidence type="ECO:0000256" key="1">
    <source>
        <dbReference type="SAM" id="MobiDB-lite"/>
    </source>
</evidence>
<sequence length="174" mass="20046">MKRIALFTVTCLLLLLFGAPRASAFGVKDVLKMNEDGVADSLIVLKIENSGKTFHLDADDMHALHQAGVSNEVISAMLRTEGRDRGQDYYERGDYYYYPYPYPYSHVFLGFGYRNYYSPYYRDYRFPRYRSYYGHPYTGNFGNSGNYGNSRYRGSYGGGRRPDAGAVGSQYRRR</sequence>
<proteinExistence type="predicted"/>
<evidence type="ECO:0008006" key="5">
    <source>
        <dbReference type="Google" id="ProtNLM"/>
    </source>
</evidence>
<name>A0A538TRR6_UNCEI</name>
<dbReference type="AlphaFoldDB" id="A0A538TRR6"/>
<feature type="signal peptide" evidence="2">
    <location>
        <begin position="1"/>
        <end position="24"/>
    </location>
</feature>
<accession>A0A538TRR6</accession>
<keyword evidence="2" id="KW-0732">Signal</keyword>
<evidence type="ECO:0000313" key="3">
    <source>
        <dbReference type="EMBL" id="TMQ66312.1"/>
    </source>
</evidence>
<reference evidence="3 4" key="1">
    <citation type="journal article" date="2019" name="Nat. Microbiol.">
        <title>Mediterranean grassland soil C-N compound turnover is dependent on rainfall and depth, and is mediated by genomically divergent microorganisms.</title>
        <authorList>
            <person name="Diamond S."/>
            <person name="Andeer P.F."/>
            <person name="Li Z."/>
            <person name="Crits-Christoph A."/>
            <person name="Burstein D."/>
            <person name="Anantharaman K."/>
            <person name="Lane K.R."/>
            <person name="Thomas B.C."/>
            <person name="Pan C."/>
            <person name="Northen T.R."/>
            <person name="Banfield J.F."/>
        </authorList>
    </citation>
    <scope>NUCLEOTIDE SEQUENCE [LARGE SCALE GENOMIC DNA]</scope>
    <source>
        <strain evidence="3">WS_9</strain>
    </source>
</reference>
<dbReference type="Proteomes" id="UP000317691">
    <property type="component" value="Unassembled WGS sequence"/>
</dbReference>